<evidence type="ECO:0000313" key="3">
    <source>
        <dbReference type="EMBL" id="SLM31545.1"/>
    </source>
</evidence>
<dbReference type="OrthoDB" id="5411109at2"/>
<dbReference type="InterPro" id="IPR003607">
    <property type="entry name" value="HD/PDEase_dom"/>
</dbReference>
<sequence>MIESKINIDDLIEIVRNGGKVKTGIDVYNDSGVLLLERDIVVSQVKTLEIIKAQGVRTLPLNPENYGGIWDADGNYLKLDHPSSQTPSEQDSSRNSGASDRRLLNDSAVNSSDSPANGAKASDAAAAGVSHPGELERRLKEISSFKKVAAEKYDTAKSQAGKVMDDIRKTGGRFEYDDVQKSVSDLVALCKRSENPFAYLSRDLFKYDDYLLSHCVNVCAIGCAILYRFNTSFSNVVNRHIATAFPANPSSSVSSMLPASDDLPYRCYLKDDIEDIAMGFFLHDIGKVLIPEAVLYKKGRLTAMEFDMIRRHSYVMGAAIIEKNGLKNTVIKNIVKYHHAALFTGEKRCYPGEITPAEIPLYVKMCKLADIYDAMISKQCYKEAYNPIGAVTDIFRKYAGKDNMLQFILHAFVKSTGIYPTGSIIYLMNGQMAYVLEGRGPLVLPFTDSKGNTLDHAVSPVDLGESSLDSSLRPDTFRTIQNPVDVYDQLPSYLKPGAQPLP</sequence>
<dbReference type="CDD" id="cd00077">
    <property type="entry name" value="HDc"/>
    <property type="match status" value="1"/>
</dbReference>
<dbReference type="SMART" id="SM00471">
    <property type="entry name" value="HDc"/>
    <property type="match status" value="1"/>
</dbReference>
<feature type="domain" description="HD-GYP" evidence="2">
    <location>
        <begin position="210"/>
        <end position="427"/>
    </location>
</feature>
<dbReference type="RefSeq" id="WP_080800387.1">
    <property type="nucleotide sequence ID" value="NZ_LT828541.1"/>
</dbReference>
<dbReference type="PANTHER" id="PTHR43155:SF2">
    <property type="entry name" value="CYCLIC DI-GMP PHOSPHODIESTERASE PA4108"/>
    <property type="match status" value="1"/>
</dbReference>
<gene>
    <name evidence="3" type="ORF">MTBBW1_350036</name>
</gene>
<dbReference type="Gene3D" id="1.10.3210.10">
    <property type="entry name" value="Hypothetical protein af1432"/>
    <property type="match status" value="1"/>
</dbReference>
<dbReference type="PANTHER" id="PTHR43155">
    <property type="entry name" value="CYCLIC DI-GMP PHOSPHODIESTERASE PA4108-RELATED"/>
    <property type="match status" value="1"/>
</dbReference>
<reference evidence="3 4" key="1">
    <citation type="submission" date="2017-03" db="EMBL/GenBank/DDBJ databases">
        <authorList>
            <person name="Afonso C.L."/>
            <person name="Miller P.J."/>
            <person name="Scott M.A."/>
            <person name="Spackman E."/>
            <person name="Goraichik I."/>
            <person name="Dimitrov K.M."/>
            <person name="Suarez D.L."/>
            <person name="Swayne D.E."/>
        </authorList>
    </citation>
    <scope>NUCLEOTIDE SEQUENCE [LARGE SCALE GENOMIC DNA]</scope>
    <source>
        <strain evidence="3">PRJEB14757</strain>
    </source>
</reference>
<proteinExistence type="predicted"/>
<evidence type="ECO:0000256" key="1">
    <source>
        <dbReference type="SAM" id="MobiDB-lite"/>
    </source>
</evidence>
<feature type="compositionally biased region" description="Polar residues" evidence="1">
    <location>
        <begin position="82"/>
        <end position="98"/>
    </location>
</feature>
<dbReference type="SUPFAM" id="SSF109604">
    <property type="entry name" value="HD-domain/PDEase-like"/>
    <property type="match status" value="1"/>
</dbReference>
<feature type="region of interest" description="Disordered" evidence="1">
    <location>
        <begin position="77"/>
        <end position="132"/>
    </location>
</feature>
<dbReference type="Proteomes" id="UP000191931">
    <property type="component" value="Unassembled WGS sequence"/>
</dbReference>
<protein>
    <recommendedName>
        <fullName evidence="2">HD-GYP domain-containing protein</fullName>
    </recommendedName>
</protein>
<evidence type="ECO:0000259" key="2">
    <source>
        <dbReference type="PROSITE" id="PS51832"/>
    </source>
</evidence>
<name>A0A1W1HGM1_9BACT</name>
<dbReference type="AlphaFoldDB" id="A0A1W1HGM1"/>
<accession>A0A1W1HGM1</accession>
<dbReference type="Pfam" id="PF13487">
    <property type="entry name" value="HD_5"/>
    <property type="match status" value="1"/>
</dbReference>
<dbReference type="STRING" id="1246637.MTBBW1_350036"/>
<keyword evidence="4" id="KW-1185">Reference proteome</keyword>
<evidence type="ECO:0000313" key="4">
    <source>
        <dbReference type="Proteomes" id="UP000191931"/>
    </source>
</evidence>
<organism evidence="3 4">
    <name type="scientific">Desulfamplus magnetovallimortis</name>
    <dbReference type="NCBI Taxonomy" id="1246637"/>
    <lineage>
        <taxon>Bacteria</taxon>
        <taxon>Pseudomonadati</taxon>
        <taxon>Thermodesulfobacteriota</taxon>
        <taxon>Desulfobacteria</taxon>
        <taxon>Desulfobacterales</taxon>
        <taxon>Desulfobacteraceae</taxon>
        <taxon>Desulfamplus</taxon>
    </lineage>
</organism>
<dbReference type="InterPro" id="IPR037522">
    <property type="entry name" value="HD_GYP_dom"/>
</dbReference>
<dbReference type="PROSITE" id="PS51832">
    <property type="entry name" value="HD_GYP"/>
    <property type="match status" value="1"/>
</dbReference>
<feature type="compositionally biased region" description="Low complexity" evidence="1">
    <location>
        <begin position="116"/>
        <end position="127"/>
    </location>
</feature>
<dbReference type="EMBL" id="FWEV01000276">
    <property type="protein sequence ID" value="SLM31545.1"/>
    <property type="molecule type" value="Genomic_DNA"/>
</dbReference>